<organism evidence="1">
    <name type="scientific">Thermofilum pendens</name>
    <dbReference type="NCBI Taxonomy" id="2269"/>
    <lineage>
        <taxon>Archaea</taxon>
        <taxon>Thermoproteota</taxon>
        <taxon>Thermoprotei</taxon>
        <taxon>Thermofilales</taxon>
        <taxon>Thermofilaceae</taxon>
        <taxon>Thermofilum</taxon>
    </lineage>
</organism>
<name>A0A7C3SM55_THEPE</name>
<proteinExistence type="predicted"/>
<gene>
    <name evidence="1" type="ORF">ENV88_07520</name>
</gene>
<comment type="caution">
    <text evidence="1">The sequence shown here is derived from an EMBL/GenBank/DDBJ whole genome shotgun (WGS) entry which is preliminary data.</text>
</comment>
<reference evidence="1" key="1">
    <citation type="journal article" date="2020" name="mSystems">
        <title>Genome- and Community-Level Interaction Insights into Carbon Utilization and Element Cycling Functions of Hydrothermarchaeota in Hydrothermal Sediment.</title>
        <authorList>
            <person name="Zhou Z."/>
            <person name="Liu Y."/>
            <person name="Xu W."/>
            <person name="Pan J."/>
            <person name="Luo Z.H."/>
            <person name="Li M."/>
        </authorList>
    </citation>
    <scope>NUCLEOTIDE SEQUENCE [LARGE SCALE GENOMIC DNA]</scope>
    <source>
        <strain evidence="1">SpSt-8</strain>
    </source>
</reference>
<accession>A0A7C3SM55</accession>
<evidence type="ECO:0008006" key="2">
    <source>
        <dbReference type="Google" id="ProtNLM"/>
    </source>
</evidence>
<dbReference type="AlphaFoldDB" id="A0A7C3SM55"/>
<protein>
    <recommendedName>
        <fullName evidence="2">DNA-binding protein</fullName>
    </recommendedName>
</protein>
<dbReference type="EMBL" id="DTIB01000130">
    <property type="protein sequence ID" value="HGB25850.1"/>
    <property type="molecule type" value="Genomic_DNA"/>
</dbReference>
<sequence length="183" mass="21027">MLGVADACFLIDWARFRRRELLANLFELVFVHEEVLAQIRSPSAIDFVSRLLARGALRLYPWSAAEEELYVQIRDEVALDPRIPSLERPDLLCLVIAYRTGGALLTENLGVLRVVQFHPTYSRVSAWTALEVLEQMVYKGLAEVRSVEDFISLVSEYCEDTKHVFSSRRMGEVVERVRAWLAR</sequence>
<evidence type="ECO:0000313" key="1">
    <source>
        <dbReference type="EMBL" id="HGB25850.1"/>
    </source>
</evidence>